<feature type="non-terminal residue" evidence="2">
    <location>
        <position position="1"/>
    </location>
</feature>
<dbReference type="RefSeq" id="WP_147445598.1">
    <property type="nucleotide sequence ID" value="NZ_RAWK01000152.1"/>
</dbReference>
<accession>A0A3A8Q1P0</accession>
<dbReference type="InterPro" id="IPR035647">
    <property type="entry name" value="EFG_III/V"/>
</dbReference>
<evidence type="ECO:0000259" key="1">
    <source>
        <dbReference type="SMART" id="SM00838"/>
    </source>
</evidence>
<dbReference type="OrthoDB" id="5296765at2"/>
<organism evidence="2 3">
    <name type="scientific">Corallococcus aberystwythensis</name>
    <dbReference type="NCBI Taxonomy" id="2316722"/>
    <lineage>
        <taxon>Bacteria</taxon>
        <taxon>Pseudomonadati</taxon>
        <taxon>Myxococcota</taxon>
        <taxon>Myxococcia</taxon>
        <taxon>Myxococcales</taxon>
        <taxon>Cystobacterineae</taxon>
        <taxon>Myxococcaceae</taxon>
        <taxon>Corallococcus</taxon>
    </lineage>
</organism>
<dbReference type="AlphaFoldDB" id="A0A3A8Q1P0"/>
<feature type="domain" description="Elongation factor EFG" evidence="1">
    <location>
        <begin position="1"/>
        <end position="57"/>
    </location>
</feature>
<dbReference type="SMART" id="SM00838">
    <property type="entry name" value="EFG_C"/>
    <property type="match status" value="1"/>
</dbReference>
<dbReference type="EMBL" id="RAWK01000152">
    <property type="protein sequence ID" value="RKH61331.1"/>
    <property type="molecule type" value="Genomic_DNA"/>
</dbReference>
<reference evidence="3" key="1">
    <citation type="submission" date="2018-09" db="EMBL/GenBank/DDBJ databases">
        <authorList>
            <person name="Livingstone P.G."/>
            <person name="Whitworth D.E."/>
        </authorList>
    </citation>
    <scope>NUCLEOTIDE SEQUENCE [LARGE SCALE GENOMIC DNA]</scope>
    <source>
        <strain evidence="3">AB050A</strain>
    </source>
</reference>
<evidence type="ECO:0000313" key="2">
    <source>
        <dbReference type="EMBL" id="RKH61331.1"/>
    </source>
</evidence>
<dbReference type="Gene3D" id="3.30.70.240">
    <property type="match status" value="1"/>
</dbReference>
<dbReference type="InterPro" id="IPR000640">
    <property type="entry name" value="EFG_V-like"/>
</dbReference>
<gene>
    <name evidence="2" type="ORF">D7W81_24180</name>
</gene>
<sequence length="65" mass="6741">VLGMEARGPARCVSARVPMARLFGYVTSLRGRTQGRAQASMRLGTYEPVVEGASASSVSNAGARA</sequence>
<keyword evidence="3" id="KW-1185">Reference proteome</keyword>
<name>A0A3A8Q1P0_9BACT</name>
<protein>
    <recommendedName>
        <fullName evidence="1">Elongation factor EFG domain-containing protein</fullName>
    </recommendedName>
</protein>
<dbReference type="Proteomes" id="UP000267003">
    <property type="component" value="Unassembled WGS sequence"/>
</dbReference>
<proteinExistence type="predicted"/>
<dbReference type="Pfam" id="PF00679">
    <property type="entry name" value="EFG_C"/>
    <property type="match status" value="1"/>
</dbReference>
<evidence type="ECO:0000313" key="3">
    <source>
        <dbReference type="Proteomes" id="UP000267003"/>
    </source>
</evidence>
<comment type="caution">
    <text evidence="2">The sequence shown here is derived from an EMBL/GenBank/DDBJ whole genome shotgun (WGS) entry which is preliminary data.</text>
</comment>
<dbReference type="SUPFAM" id="SSF54980">
    <property type="entry name" value="EF-G C-terminal domain-like"/>
    <property type="match status" value="1"/>
</dbReference>